<dbReference type="InterPro" id="IPR043197">
    <property type="entry name" value="Plakin"/>
</dbReference>
<dbReference type="GO" id="GO:0005737">
    <property type="term" value="C:cytoplasm"/>
    <property type="evidence" value="ECO:0007669"/>
    <property type="project" value="TreeGrafter"/>
</dbReference>
<evidence type="ECO:0000259" key="7">
    <source>
        <dbReference type="Pfam" id="PF18373"/>
    </source>
</evidence>
<dbReference type="SUPFAM" id="SSF46966">
    <property type="entry name" value="Spectrin repeat"/>
    <property type="match status" value="2"/>
</dbReference>
<evidence type="ECO:0000256" key="5">
    <source>
        <dbReference type="SAM" id="MobiDB-lite"/>
    </source>
</evidence>
<dbReference type="InterPro" id="IPR041615">
    <property type="entry name" value="Desmoplakin_SH3"/>
</dbReference>
<dbReference type="Pfam" id="PF17902">
    <property type="entry name" value="SH3_10"/>
    <property type="match status" value="1"/>
</dbReference>
<dbReference type="GO" id="GO:0014704">
    <property type="term" value="C:intercalated disc"/>
    <property type="evidence" value="ECO:0007669"/>
    <property type="project" value="TreeGrafter"/>
</dbReference>
<keyword evidence="2" id="KW-0597">Phosphoprotein</keyword>
<comment type="caution">
    <text evidence="8">The sequence shown here is derived from an EMBL/GenBank/DDBJ whole genome shotgun (WGS) entry which is preliminary data.</text>
</comment>
<gene>
    <name evidence="8" type="primary">DSP</name>
    <name evidence="8" type="ORF">AMEX_G1226</name>
</gene>
<evidence type="ECO:0000313" key="8">
    <source>
        <dbReference type="EMBL" id="KAG9282547.1"/>
    </source>
</evidence>
<dbReference type="Pfam" id="PF18373">
    <property type="entry name" value="Spectrin_2"/>
    <property type="match status" value="1"/>
</dbReference>
<dbReference type="PANTHER" id="PTHR23169">
    <property type="entry name" value="ENVOPLAKIN"/>
    <property type="match status" value="1"/>
</dbReference>
<dbReference type="CDD" id="cd00176">
    <property type="entry name" value="SPEC"/>
    <property type="match status" value="1"/>
</dbReference>
<feature type="region of interest" description="Disordered" evidence="5">
    <location>
        <begin position="1"/>
        <end position="32"/>
    </location>
</feature>
<comment type="similarity">
    <text evidence="1">Belongs to the plakin or cytolinker family.</text>
</comment>
<evidence type="ECO:0000256" key="4">
    <source>
        <dbReference type="SAM" id="Coils"/>
    </source>
</evidence>
<dbReference type="InterPro" id="IPR041573">
    <property type="entry name" value="Desmoplakin_Spectrin-like"/>
</dbReference>
<feature type="coiled-coil region" evidence="4">
    <location>
        <begin position="400"/>
        <end position="427"/>
    </location>
</feature>
<feature type="coiled-coil region" evidence="4">
    <location>
        <begin position="301"/>
        <end position="328"/>
    </location>
</feature>
<feature type="domain" description="Desmoplakin SH3" evidence="6">
    <location>
        <begin position="437"/>
        <end position="502"/>
    </location>
</feature>
<dbReference type="EMBL" id="JAICCE010000001">
    <property type="protein sequence ID" value="KAG9282547.1"/>
    <property type="molecule type" value="Genomic_DNA"/>
</dbReference>
<proteinExistence type="inferred from homology"/>
<dbReference type="AlphaFoldDB" id="A0A8T2MGH8"/>
<dbReference type="GO" id="GO:0042060">
    <property type="term" value="P:wound healing"/>
    <property type="evidence" value="ECO:0007669"/>
    <property type="project" value="TreeGrafter"/>
</dbReference>
<dbReference type="Pfam" id="PF21019">
    <property type="entry name" value="Spectrin_3"/>
    <property type="match status" value="1"/>
</dbReference>
<accession>A0A8T2MGH8</accession>
<dbReference type="GO" id="GO:0005198">
    <property type="term" value="F:structural molecule activity"/>
    <property type="evidence" value="ECO:0007669"/>
    <property type="project" value="TreeGrafter"/>
</dbReference>
<protein>
    <submittedName>
        <fullName evidence="8">Desmoplakin-like</fullName>
    </submittedName>
</protein>
<dbReference type="GO" id="GO:0005882">
    <property type="term" value="C:intermediate filament"/>
    <property type="evidence" value="ECO:0007669"/>
    <property type="project" value="TreeGrafter"/>
</dbReference>
<dbReference type="GO" id="GO:0043588">
    <property type="term" value="P:skin development"/>
    <property type="evidence" value="ECO:0007669"/>
    <property type="project" value="TreeGrafter"/>
</dbReference>
<dbReference type="Gene3D" id="1.20.58.60">
    <property type="match status" value="2"/>
</dbReference>
<keyword evidence="4" id="KW-0175">Coiled coil</keyword>
<evidence type="ECO:0000313" key="9">
    <source>
        <dbReference type="Proteomes" id="UP000752171"/>
    </source>
</evidence>
<reference evidence="8 9" key="1">
    <citation type="submission" date="2021-07" db="EMBL/GenBank/DDBJ databases">
        <authorList>
            <person name="Imarazene B."/>
            <person name="Zahm M."/>
            <person name="Klopp C."/>
            <person name="Cabau C."/>
            <person name="Beille S."/>
            <person name="Jouanno E."/>
            <person name="Castinel A."/>
            <person name="Lluch J."/>
            <person name="Gil L."/>
            <person name="Kuchtly C."/>
            <person name="Lopez Roques C."/>
            <person name="Donnadieu C."/>
            <person name="Parrinello H."/>
            <person name="Journot L."/>
            <person name="Du K."/>
            <person name="Schartl M."/>
            <person name="Retaux S."/>
            <person name="Guiguen Y."/>
        </authorList>
    </citation>
    <scope>NUCLEOTIDE SEQUENCE [LARGE SCALE GENOMIC DNA]</scope>
    <source>
        <strain evidence="8">Pach_M1</strain>
        <tissue evidence="8">Testis</tissue>
    </source>
</reference>
<dbReference type="OrthoDB" id="8938928at2759"/>
<name>A0A8T2MGH8_ASTMX</name>
<evidence type="ECO:0000256" key="2">
    <source>
        <dbReference type="ARBA" id="ARBA00022553"/>
    </source>
</evidence>
<dbReference type="Proteomes" id="UP000752171">
    <property type="component" value="Unassembled WGS sequence"/>
</dbReference>
<dbReference type="GO" id="GO:0098609">
    <property type="term" value="P:cell-cell adhesion"/>
    <property type="evidence" value="ECO:0007669"/>
    <property type="project" value="TreeGrafter"/>
</dbReference>
<sequence>MSLYGSQRGPPTTTRRMGSRSDLAGGSGDSYQLVHSGNRYTQEFMEEQSFSLPRGSARSRGPPWVIIQQKSSILKDQFHDSLRKAEYVLQTGVDGGRGAFEQYMASAREIIEQLKGLAVELKNTGQSNDSVVISVEQCIEQLTAVQMAASGSLQRKSGGSRENADWDEPGKNFHDAIAWIKQQKRLIETSPWGDDANSIDQQIINHNKYHSTIQRRMEVERAREELMDRRDKANLYLLEQEWDNLQKLSFARSAQLRELQSIIEEISRAIMWVNDREEEELVFDWGNKNVDVYIPNKQGSYSKLMSELEEKEKDLNKLKLKVDSLLMRKHPASDRIEAYMETLQTQWSWLLQITKCIYVHLKENAAYSQYFSEANETYSKLQCQHETIRSKFTCDKTTPLQNLQDLLKDLERERDCLMEHKQQVQHLVSKSKSIVRLRPRNPEDKSSGPVIVQALCDFRQDQKVICKGDEGILKDNTVRSVWRVTGPGGLDMQVPSICLLVPPPNPLSVSIANKNEQYYEAILSLWNQLYINIKSLISWQYCLQDINRINSLTISMVNHMYTACVHKKGLFLSNFVRCWV</sequence>
<dbReference type="InterPro" id="IPR018159">
    <property type="entry name" value="Spectrin/alpha-actinin"/>
</dbReference>
<keyword evidence="3" id="KW-0677">Repeat</keyword>
<evidence type="ECO:0000256" key="3">
    <source>
        <dbReference type="ARBA" id="ARBA00022737"/>
    </source>
</evidence>
<dbReference type="Gene3D" id="2.30.30.40">
    <property type="entry name" value="SH3 Domains"/>
    <property type="match status" value="1"/>
</dbReference>
<dbReference type="GO" id="GO:0045104">
    <property type="term" value="P:intermediate filament cytoskeleton organization"/>
    <property type="evidence" value="ECO:0007669"/>
    <property type="project" value="InterPro"/>
</dbReference>
<feature type="domain" description="Desmoplakin spectrin-like" evidence="7">
    <location>
        <begin position="537"/>
        <end position="561"/>
    </location>
</feature>
<evidence type="ECO:0000256" key="1">
    <source>
        <dbReference type="ARBA" id="ARBA00009109"/>
    </source>
</evidence>
<evidence type="ECO:0000259" key="6">
    <source>
        <dbReference type="Pfam" id="PF17902"/>
    </source>
</evidence>
<dbReference type="PANTHER" id="PTHR23169:SF26">
    <property type="entry name" value="DESMOPLAKIN"/>
    <property type="match status" value="1"/>
</dbReference>
<organism evidence="8 9">
    <name type="scientific">Astyanax mexicanus</name>
    <name type="common">Blind cave fish</name>
    <name type="synonym">Astyanax fasciatus mexicanus</name>
    <dbReference type="NCBI Taxonomy" id="7994"/>
    <lineage>
        <taxon>Eukaryota</taxon>
        <taxon>Metazoa</taxon>
        <taxon>Chordata</taxon>
        <taxon>Craniata</taxon>
        <taxon>Vertebrata</taxon>
        <taxon>Euteleostomi</taxon>
        <taxon>Actinopterygii</taxon>
        <taxon>Neopterygii</taxon>
        <taxon>Teleostei</taxon>
        <taxon>Ostariophysi</taxon>
        <taxon>Characiformes</taxon>
        <taxon>Characoidei</taxon>
        <taxon>Acestrorhamphidae</taxon>
        <taxon>Acestrorhamphinae</taxon>
        <taxon>Astyanax</taxon>
    </lineage>
</organism>
<dbReference type="GO" id="GO:0005886">
    <property type="term" value="C:plasma membrane"/>
    <property type="evidence" value="ECO:0007669"/>
    <property type="project" value="TreeGrafter"/>
</dbReference>